<dbReference type="Gene3D" id="3.90.226.10">
    <property type="entry name" value="2-enoyl-CoA Hydratase, Chain A, domain 1"/>
    <property type="match status" value="1"/>
</dbReference>
<protein>
    <submittedName>
        <fullName evidence="2">S41 family peptidase</fullName>
    </submittedName>
</protein>
<dbReference type="AlphaFoldDB" id="A0A847SS62"/>
<evidence type="ECO:0000259" key="1">
    <source>
        <dbReference type="SMART" id="SM00245"/>
    </source>
</evidence>
<organism evidence="2 3">
    <name type="scientific">Chitinophaga eiseniae</name>
    <dbReference type="NCBI Taxonomy" id="634771"/>
    <lineage>
        <taxon>Bacteria</taxon>
        <taxon>Pseudomonadati</taxon>
        <taxon>Bacteroidota</taxon>
        <taxon>Chitinophagia</taxon>
        <taxon>Chitinophagales</taxon>
        <taxon>Chitinophagaceae</taxon>
        <taxon>Chitinophaga</taxon>
    </lineage>
</organism>
<dbReference type="GO" id="GO:0006508">
    <property type="term" value="P:proteolysis"/>
    <property type="evidence" value="ECO:0007669"/>
    <property type="project" value="InterPro"/>
</dbReference>
<reference evidence="2 3" key="1">
    <citation type="submission" date="2020-04" db="EMBL/GenBank/DDBJ databases">
        <authorList>
            <person name="Yin C."/>
        </authorList>
    </citation>
    <scope>NUCLEOTIDE SEQUENCE [LARGE SCALE GENOMIC DNA]</scope>
    <source>
        <strain evidence="2 3">Ak56</strain>
    </source>
</reference>
<dbReference type="EMBL" id="JABAHZ010000004">
    <property type="protein sequence ID" value="NLR80858.1"/>
    <property type="molecule type" value="Genomic_DNA"/>
</dbReference>
<dbReference type="RefSeq" id="WP_168740492.1">
    <property type="nucleotide sequence ID" value="NZ_JABAHZ010000004.1"/>
</dbReference>
<dbReference type="InterPro" id="IPR029045">
    <property type="entry name" value="ClpP/crotonase-like_dom_sf"/>
</dbReference>
<dbReference type="Pfam" id="PF03572">
    <property type="entry name" value="Peptidase_S41"/>
    <property type="match status" value="1"/>
</dbReference>
<gene>
    <name evidence="2" type="ORF">HGH91_19665</name>
</gene>
<dbReference type="Pfam" id="PF11918">
    <property type="entry name" value="Peptidase_S41_N"/>
    <property type="match status" value="1"/>
</dbReference>
<accession>A0A847SS62</accession>
<evidence type="ECO:0000313" key="3">
    <source>
        <dbReference type="Proteomes" id="UP000552864"/>
    </source>
</evidence>
<proteinExistence type="predicted"/>
<dbReference type="Proteomes" id="UP000552864">
    <property type="component" value="Unassembled WGS sequence"/>
</dbReference>
<comment type="caution">
    <text evidence="2">The sequence shown here is derived from an EMBL/GenBank/DDBJ whole genome shotgun (WGS) entry which is preliminary data.</text>
</comment>
<evidence type="ECO:0000313" key="2">
    <source>
        <dbReference type="EMBL" id="NLR80858.1"/>
    </source>
</evidence>
<feature type="domain" description="Tail specific protease" evidence="1">
    <location>
        <begin position="94"/>
        <end position="304"/>
    </location>
</feature>
<dbReference type="PANTHER" id="PTHR11261:SF3">
    <property type="entry name" value="RETINOL-BINDING PROTEIN 3"/>
    <property type="match status" value="1"/>
</dbReference>
<dbReference type="PANTHER" id="PTHR11261">
    <property type="entry name" value="INTERPHOTORECEPTOR RETINOID-BINDING PROTEIN"/>
    <property type="match status" value="1"/>
</dbReference>
<dbReference type="SUPFAM" id="SSF52096">
    <property type="entry name" value="ClpP/crotonase"/>
    <property type="match status" value="1"/>
</dbReference>
<name>A0A847SS62_9BACT</name>
<dbReference type="InterPro" id="IPR005151">
    <property type="entry name" value="Tail-specific_protease"/>
</dbReference>
<dbReference type="SMART" id="SM00245">
    <property type="entry name" value="TSPc"/>
    <property type="match status" value="1"/>
</dbReference>
<dbReference type="GO" id="GO:0008236">
    <property type="term" value="F:serine-type peptidase activity"/>
    <property type="evidence" value="ECO:0007669"/>
    <property type="project" value="InterPro"/>
</dbReference>
<sequence length="313" mass="34329">MKRFIWLGLCCMPLLVKAQQELAPKEVARAVDSAAALIKRHYVFADKGAAIATHLKTQYKAGAFNHLPGWKAFDSIGTAILHQFSQDGHLYMRYSPERVKGIRAQREESGGTDDFFHSPEAREHNYGFREVKILKGDTGYIKLDQINISTESLPVLQAAMAFVHRTKALIIDLRDNGGGGSEIDLVFEGCFLPAGLTLLESYGGNGPGEVDHTVAVDSAYRYNGPLYVLINKRTASAAEAFAYVMQAHHRARIIGQASAGAANHNEFYAVNDQVFISVSVMAAVLPGTRDNWELKGVQPDVVTAPGEEMNHLQ</sequence>
<dbReference type="CDD" id="cd07563">
    <property type="entry name" value="Peptidase_S41_IRBP"/>
    <property type="match status" value="1"/>
</dbReference>
<dbReference type="Gene3D" id="3.30.750.44">
    <property type="match status" value="1"/>
</dbReference>
<keyword evidence="3" id="KW-1185">Reference proteome</keyword>